<dbReference type="GO" id="GO:0016780">
    <property type="term" value="F:phosphotransferase activity, for other substituted phosphate groups"/>
    <property type="evidence" value="ECO:0007669"/>
    <property type="project" value="TreeGrafter"/>
</dbReference>
<comment type="similarity">
    <text evidence="1">Belongs to the bacterial sugar transferase family.</text>
</comment>
<gene>
    <name evidence="5" type="ORF">OG398_20355</name>
</gene>
<evidence type="ECO:0000259" key="4">
    <source>
        <dbReference type="Pfam" id="PF02397"/>
    </source>
</evidence>
<organism evidence="5">
    <name type="scientific">Streptomyces sp. NBC_00008</name>
    <dbReference type="NCBI Taxonomy" id="2903610"/>
    <lineage>
        <taxon>Bacteria</taxon>
        <taxon>Bacillati</taxon>
        <taxon>Actinomycetota</taxon>
        <taxon>Actinomycetes</taxon>
        <taxon>Kitasatosporales</taxon>
        <taxon>Streptomycetaceae</taxon>
        <taxon>Streptomyces</taxon>
    </lineage>
</organism>
<dbReference type="Pfam" id="PF02397">
    <property type="entry name" value="Bac_transf"/>
    <property type="match status" value="1"/>
</dbReference>
<evidence type="ECO:0000256" key="3">
    <source>
        <dbReference type="SAM" id="Phobius"/>
    </source>
</evidence>
<evidence type="ECO:0000256" key="1">
    <source>
        <dbReference type="ARBA" id="ARBA00006464"/>
    </source>
</evidence>
<reference evidence="5" key="1">
    <citation type="submission" date="2022-10" db="EMBL/GenBank/DDBJ databases">
        <title>The complete genomes of actinobacterial strains from the NBC collection.</title>
        <authorList>
            <person name="Joergensen T.S."/>
            <person name="Alvarez Arevalo M."/>
            <person name="Sterndorff E.B."/>
            <person name="Faurdal D."/>
            <person name="Vuksanovic O."/>
            <person name="Mourched A.-S."/>
            <person name="Charusanti P."/>
            <person name="Shaw S."/>
            <person name="Blin K."/>
            <person name="Weber T."/>
        </authorList>
    </citation>
    <scope>NUCLEOTIDE SEQUENCE</scope>
    <source>
        <strain evidence="5">NBC_00008</strain>
    </source>
</reference>
<feature type="region of interest" description="Disordered" evidence="2">
    <location>
        <begin position="1"/>
        <end position="38"/>
    </location>
</feature>
<keyword evidence="3" id="KW-1133">Transmembrane helix</keyword>
<evidence type="ECO:0000256" key="2">
    <source>
        <dbReference type="SAM" id="MobiDB-lite"/>
    </source>
</evidence>
<dbReference type="PANTHER" id="PTHR30576">
    <property type="entry name" value="COLANIC BIOSYNTHESIS UDP-GLUCOSE LIPID CARRIER TRANSFERASE"/>
    <property type="match status" value="1"/>
</dbReference>
<name>A0AAU2VSE9_9ACTN</name>
<accession>A0AAU2VSE9</accession>
<dbReference type="InterPro" id="IPR003362">
    <property type="entry name" value="Bact_transf"/>
</dbReference>
<dbReference type="EMBL" id="CP108313">
    <property type="protein sequence ID" value="WTW70446.1"/>
    <property type="molecule type" value="Genomic_DNA"/>
</dbReference>
<protein>
    <submittedName>
        <fullName evidence="5">Sugar transferase</fullName>
    </submittedName>
</protein>
<dbReference type="AlphaFoldDB" id="A0AAU2VSE9"/>
<feature type="domain" description="Bacterial sugar transferase" evidence="4">
    <location>
        <begin position="113"/>
        <end position="205"/>
    </location>
</feature>
<keyword evidence="5" id="KW-0808">Transferase</keyword>
<keyword evidence="3" id="KW-0472">Membrane</keyword>
<evidence type="ECO:0000313" key="5">
    <source>
        <dbReference type="EMBL" id="WTW70446.1"/>
    </source>
</evidence>
<dbReference type="PANTHER" id="PTHR30576:SF10">
    <property type="entry name" value="SLL5057 PROTEIN"/>
    <property type="match status" value="1"/>
</dbReference>
<feature type="compositionally biased region" description="Basic residues" evidence="2">
    <location>
        <begin position="1"/>
        <end position="10"/>
    </location>
</feature>
<proteinExistence type="inferred from homology"/>
<feature type="transmembrane region" description="Helical" evidence="3">
    <location>
        <begin position="61"/>
        <end position="84"/>
    </location>
</feature>
<feature type="compositionally biased region" description="Low complexity" evidence="2">
    <location>
        <begin position="11"/>
        <end position="26"/>
    </location>
</feature>
<sequence length="236" mass="26055">MPSRSRRQTRGQRQGWNQRPGPARRPWQPPRPPRTARARAALARLRALAPPRPTAKRTLDLLLGSALLLLAAPALAAAALALAVRRHPGGVLDRSLRTGPAGRPFVLRSLRTRRLRLDVVSRLPHVVRGELSLVGPEPLAPGDERGAAPGARDWRRELKPGLTGLAQVRRRSTMPWDEADLLDQHYAEHRRTALDLAILAEAVHSPLRRAVRGLARRGQACLSDTDHRLPNYSAAE</sequence>
<keyword evidence="3" id="KW-0812">Transmembrane</keyword>